<keyword evidence="7" id="KW-1185">Reference proteome</keyword>
<accession>A0A949K5H6</accession>
<evidence type="ECO:0000256" key="4">
    <source>
        <dbReference type="ARBA" id="ARBA00023136"/>
    </source>
</evidence>
<dbReference type="GO" id="GO:0016020">
    <property type="term" value="C:membrane"/>
    <property type="evidence" value="ECO:0007669"/>
    <property type="project" value="UniProtKB-SubCell"/>
</dbReference>
<comment type="caution">
    <text evidence="6">The sequence shown here is derived from an EMBL/GenBank/DDBJ whole genome shotgun (WGS) entry which is preliminary data.</text>
</comment>
<dbReference type="PANTHER" id="PTHR30249:SF0">
    <property type="entry name" value="PLASTIDAL GLYCOLATE_GLYCERATE TRANSLOCATOR 1, CHLOROPLASTIC"/>
    <property type="match status" value="1"/>
</dbReference>
<comment type="subcellular location">
    <subcellularLocation>
        <location evidence="1">Membrane</location>
        <topology evidence="1">Multi-pass membrane protein</topology>
    </subcellularLocation>
</comment>
<keyword evidence="4 5" id="KW-0472">Membrane</keyword>
<feature type="transmembrane region" description="Helical" evidence="5">
    <location>
        <begin position="63"/>
        <end position="81"/>
    </location>
</feature>
<dbReference type="Pfam" id="PF04172">
    <property type="entry name" value="LrgB"/>
    <property type="match status" value="1"/>
</dbReference>
<dbReference type="AlphaFoldDB" id="A0A949K5H6"/>
<evidence type="ECO:0000313" key="7">
    <source>
        <dbReference type="Proteomes" id="UP000712157"/>
    </source>
</evidence>
<keyword evidence="3 5" id="KW-1133">Transmembrane helix</keyword>
<dbReference type="RefSeq" id="WP_238722025.1">
    <property type="nucleotide sequence ID" value="NZ_JAHQCW010000021.1"/>
</dbReference>
<feature type="transmembrane region" description="Helical" evidence="5">
    <location>
        <begin position="6"/>
        <end position="25"/>
    </location>
</feature>
<protein>
    <submittedName>
        <fullName evidence="6">LrgB family protein</fullName>
    </submittedName>
</protein>
<feature type="transmembrane region" description="Helical" evidence="5">
    <location>
        <begin position="143"/>
        <end position="161"/>
    </location>
</feature>
<name>A0A949K5H6_9FIRM</name>
<evidence type="ECO:0000256" key="2">
    <source>
        <dbReference type="ARBA" id="ARBA00022692"/>
    </source>
</evidence>
<dbReference type="Proteomes" id="UP000712157">
    <property type="component" value="Unassembled WGS sequence"/>
</dbReference>
<dbReference type="EMBL" id="JAHQCW010000021">
    <property type="protein sequence ID" value="MBU9737511.1"/>
    <property type="molecule type" value="Genomic_DNA"/>
</dbReference>
<feature type="transmembrane region" description="Helical" evidence="5">
    <location>
        <begin position="93"/>
        <end position="116"/>
    </location>
</feature>
<proteinExistence type="predicted"/>
<evidence type="ECO:0000256" key="5">
    <source>
        <dbReference type="SAM" id="Phobius"/>
    </source>
</evidence>
<sequence length="229" mass="24527">MSLFHNSVYLSLFLSIAAYETGCIIKKRCGIALCNPLLIAIVLVIICLKALDMDYADYEAGSRYLSYLLTPATICLAIPLYEKIMLLKNNLKAIIAGVLSGIVTNMLIVLLCSSLFKLNHQQYVTLLPKSITTAIGISVSQELGGIVTITAVVIILTGILGNMTAEWVCRLFGIDDPISQGVGFGTSSHVIGTARAMEMGEIQGSVSSLSLVLTGILSVLFVLIFSAVY</sequence>
<evidence type="ECO:0000256" key="1">
    <source>
        <dbReference type="ARBA" id="ARBA00004141"/>
    </source>
</evidence>
<keyword evidence="2 5" id="KW-0812">Transmembrane</keyword>
<dbReference type="PANTHER" id="PTHR30249">
    <property type="entry name" value="PUTATIVE SEROTONIN TRANSPORTER"/>
    <property type="match status" value="1"/>
</dbReference>
<organism evidence="6 7">
    <name type="scientific">Diplocloster agilis</name>
    <dbReference type="NCBI Taxonomy" id="2850323"/>
    <lineage>
        <taxon>Bacteria</taxon>
        <taxon>Bacillati</taxon>
        <taxon>Bacillota</taxon>
        <taxon>Clostridia</taxon>
        <taxon>Lachnospirales</taxon>
        <taxon>Lachnospiraceae</taxon>
        <taxon>Diplocloster</taxon>
    </lineage>
</organism>
<feature type="transmembrane region" description="Helical" evidence="5">
    <location>
        <begin position="206"/>
        <end position="228"/>
    </location>
</feature>
<reference evidence="6" key="1">
    <citation type="submission" date="2021-06" db="EMBL/GenBank/DDBJ databases">
        <title>Description of novel taxa of the family Lachnospiraceae.</title>
        <authorList>
            <person name="Chaplin A.V."/>
            <person name="Sokolova S.R."/>
            <person name="Pikina A.P."/>
            <person name="Korzhanova M."/>
            <person name="Belova V."/>
            <person name="Korostin D."/>
            <person name="Efimov B.A."/>
        </authorList>
    </citation>
    <scope>NUCLEOTIDE SEQUENCE</scope>
    <source>
        <strain evidence="6">ASD5720</strain>
    </source>
</reference>
<feature type="transmembrane region" description="Helical" evidence="5">
    <location>
        <begin position="32"/>
        <end position="51"/>
    </location>
</feature>
<dbReference type="InterPro" id="IPR007300">
    <property type="entry name" value="CidB/LrgB"/>
</dbReference>
<gene>
    <name evidence="6" type="ORF">KTH89_13255</name>
</gene>
<evidence type="ECO:0000256" key="3">
    <source>
        <dbReference type="ARBA" id="ARBA00022989"/>
    </source>
</evidence>
<evidence type="ECO:0000313" key="6">
    <source>
        <dbReference type="EMBL" id="MBU9737511.1"/>
    </source>
</evidence>